<accession>A0A2C9M1S8</accession>
<sequence length="153" mass="17367">ISKCIEIYSYRMDDKIDNDCDGLVDEEIKNGKDDDNDGAIDEDLSRTSSNGCHHMWFGLHCDIRCHCLKSICTPDGNCPAGSHCEHGYFGHKCQYKDAVITAHVSNTEIKKRTDTKCKDHVAVNDSVRITLDRSIRFTWMQIEALNLVGKMRL</sequence>
<dbReference type="VEuPathDB" id="VectorBase:BGLB037530"/>
<evidence type="ECO:0008006" key="3">
    <source>
        <dbReference type="Google" id="ProtNLM"/>
    </source>
</evidence>
<dbReference type="EnsemblMetazoa" id="BGLB037530-RA">
    <property type="protein sequence ID" value="BGLB037530-PA"/>
    <property type="gene ID" value="BGLB037530"/>
</dbReference>
<protein>
    <recommendedName>
        <fullName evidence="3">EGF-like domain-containing protein</fullName>
    </recommendedName>
</protein>
<dbReference type="Proteomes" id="UP000076420">
    <property type="component" value="Unassembled WGS sequence"/>
</dbReference>
<dbReference type="VEuPathDB" id="VectorBase:BGLAX_039308"/>
<gene>
    <name evidence="1" type="primary">106070690</name>
</gene>
<organism evidence="1 2">
    <name type="scientific">Biomphalaria glabrata</name>
    <name type="common">Bloodfluke planorb</name>
    <name type="synonym">Freshwater snail</name>
    <dbReference type="NCBI Taxonomy" id="6526"/>
    <lineage>
        <taxon>Eukaryota</taxon>
        <taxon>Metazoa</taxon>
        <taxon>Spiralia</taxon>
        <taxon>Lophotrochozoa</taxon>
        <taxon>Mollusca</taxon>
        <taxon>Gastropoda</taxon>
        <taxon>Heterobranchia</taxon>
        <taxon>Euthyneura</taxon>
        <taxon>Panpulmonata</taxon>
        <taxon>Hygrophila</taxon>
        <taxon>Lymnaeoidea</taxon>
        <taxon>Planorbidae</taxon>
        <taxon>Biomphalaria</taxon>
    </lineage>
</organism>
<dbReference type="KEGG" id="bgt:106070690"/>
<evidence type="ECO:0000313" key="1">
    <source>
        <dbReference type="EnsemblMetazoa" id="BGLB037530-PA"/>
    </source>
</evidence>
<proteinExistence type="predicted"/>
<evidence type="ECO:0000313" key="2">
    <source>
        <dbReference type="Proteomes" id="UP000076420"/>
    </source>
</evidence>
<name>A0A2C9M1S8_BIOGL</name>
<dbReference type="AlphaFoldDB" id="A0A2C9M1S8"/>
<reference evidence="1" key="1">
    <citation type="submission" date="2020-05" db="UniProtKB">
        <authorList>
            <consortium name="EnsemblMetazoa"/>
        </authorList>
    </citation>
    <scope>IDENTIFICATION</scope>
    <source>
        <strain evidence="1">BB02</strain>
    </source>
</reference>
<dbReference type="OrthoDB" id="10397320at2759"/>